<keyword evidence="3" id="KW-1185">Reference proteome</keyword>
<feature type="compositionally biased region" description="Basic and acidic residues" evidence="1">
    <location>
        <begin position="31"/>
        <end position="46"/>
    </location>
</feature>
<dbReference type="Proteomes" id="UP001178507">
    <property type="component" value="Unassembled WGS sequence"/>
</dbReference>
<proteinExistence type="predicted"/>
<dbReference type="EMBL" id="CAUJNA010003616">
    <property type="protein sequence ID" value="CAJ1406079.1"/>
    <property type="molecule type" value="Genomic_DNA"/>
</dbReference>
<protein>
    <submittedName>
        <fullName evidence="2">Uncharacterized protein</fullName>
    </submittedName>
</protein>
<evidence type="ECO:0000256" key="1">
    <source>
        <dbReference type="SAM" id="MobiDB-lite"/>
    </source>
</evidence>
<feature type="region of interest" description="Disordered" evidence="1">
    <location>
        <begin position="293"/>
        <end position="321"/>
    </location>
</feature>
<feature type="region of interest" description="Disordered" evidence="1">
    <location>
        <begin position="124"/>
        <end position="152"/>
    </location>
</feature>
<dbReference type="PANTHER" id="PTHR41747:SF1">
    <property type="entry name" value="CHROMOSOME UNDETERMINED SCAFFOLD_128, WHOLE GENOME SHOTGUN SEQUENCE"/>
    <property type="match status" value="1"/>
</dbReference>
<gene>
    <name evidence="2" type="ORF">EVOR1521_LOCUS28135</name>
</gene>
<feature type="region of interest" description="Disordered" evidence="1">
    <location>
        <begin position="90"/>
        <end position="111"/>
    </location>
</feature>
<reference evidence="2" key="1">
    <citation type="submission" date="2023-08" db="EMBL/GenBank/DDBJ databases">
        <authorList>
            <person name="Chen Y."/>
            <person name="Shah S."/>
            <person name="Dougan E. K."/>
            <person name="Thang M."/>
            <person name="Chan C."/>
        </authorList>
    </citation>
    <scope>NUCLEOTIDE SEQUENCE</scope>
</reference>
<evidence type="ECO:0000313" key="2">
    <source>
        <dbReference type="EMBL" id="CAJ1406079.1"/>
    </source>
</evidence>
<sequence length="409" mass="45452">MTGSESQGSMEAPPPPSGLGNFKGVMLCNRPSDDAKFAGEGGKEPFRSAVASTSQPGLTPLRNFEPTVKKRGPSAALRRHVRWLRELQEQMREEQRQAEQEGQDCEEKRQKLKAAFDQHREAVRGMMKERDDKKREEDEAARAEKTAKAAEARAKAKAAPALSEIALAAANAIEPPKPKPVVKASKPMWAMTEQERENFEEEEGDDLINFVENLNFDKYVGDLQFREALGALKDRTGKLKKEQDAFKDELLANFHAGLDEEYEESTAAGSSKLEDGVDGQSVFGDLKSEYSVASSRRSRKEGRDNAQKDWDSSTNAGDRPAVDAEVKDFAEAVLEQNPKFRAIHSKDSVTKIIEKVRAEQPADMNLVDHMRLEGPCPVPVITASSDTQNRLHKPVDPSMLPYLYRSPAI</sequence>
<name>A0AA36JI34_9DINO</name>
<dbReference type="PANTHER" id="PTHR41747">
    <property type="entry name" value="CHROMOSOME UNDETERMINED SCAFFOLD_128, WHOLE GENOME SHOTGUN SEQUENCE"/>
    <property type="match status" value="1"/>
</dbReference>
<evidence type="ECO:0000313" key="3">
    <source>
        <dbReference type="Proteomes" id="UP001178507"/>
    </source>
</evidence>
<accession>A0AA36JI34</accession>
<dbReference type="AlphaFoldDB" id="A0AA36JI34"/>
<feature type="region of interest" description="Disordered" evidence="1">
    <location>
        <begin position="1"/>
        <end position="75"/>
    </location>
</feature>
<organism evidence="2 3">
    <name type="scientific">Effrenium voratum</name>
    <dbReference type="NCBI Taxonomy" id="2562239"/>
    <lineage>
        <taxon>Eukaryota</taxon>
        <taxon>Sar</taxon>
        <taxon>Alveolata</taxon>
        <taxon>Dinophyceae</taxon>
        <taxon>Suessiales</taxon>
        <taxon>Symbiodiniaceae</taxon>
        <taxon>Effrenium</taxon>
    </lineage>
</organism>
<feature type="compositionally biased region" description="Basic and acidic residues" evidence="1">
    <location>
        <begin position="301"/>
        <end position="311"/>
    </location>
</feature>
<comment type="caution">
    <text evidence="2">The sequence shown here is derived from an EMBL/GenBank/DDBJ whole genome shotgun (WGS) entry which is preliminary data.</text>
</comment>